<evidence type="ECO:0000256" key="2">
    <source>
        <dbReference type="ARBA" id="ARBA00022670"/>
    </source>
</evidence>
<dbReference type="PANTHER" id="PTHR12606:SF141">
    <property type="entry name" value="GH15225P-RELATED"/>
    <property type="match status" value="1"/>
</dbReference>
<reference evidence="6 7" key="1">
    <citation type="journal article" date="2012" name="Science">
        <title>The Paleozoic origin of enzymatic lignin decomposition reconstructed from 31 fungal genomes.</title>
        <authorList>
            <person name="Floudas D."/>
            <person name="Binder M."/>
            <person name="Riley R."/>
            <person name="Barry K."/>
            <person name="Blanchette R.A."/>
            <person name="Henrissat B."/>
            <person name="Martinez A.T."/>
            <person name="Otillar R."/>
            <person name="Spatafora J.W."/>
            <person name="Yadav J.S."/>
            <person name="Aerts A."/>
            <person name="Benoit I."/>
            <person name="Boyd A."/>
            <person name="Carlson A."/>
            <person name="Copeland A."/>
            <person name="Coutinho P.M."/>
            <person name="de Vries R.P."/>
            <person name="Ferreira P."/>
            <person name="Findley K."/>
            <person name="Foster B."/>
            <person name="Gaskell J."/>
            <person name="Glotzer D."/>
            <person name="Gorecki P."/>
            <person name="Heitman J."/>
            <person name="Hesse C."/>
            <person name="Hori C."/>
            <person name="Igarashi K."/>
            <person name="Jurgens J.A."/>
            <person name="Kallen N."/>
            <person name="Kersten P."/>
            <person name="Kohler A."/>
            <person name="Kuees U."/>
            <person name="Kumar T.K.A."/>
            <person name="Kuo A."/>
            <person name="LaButti K."/>
            <person name="Larrondo L.F."/>
            <person name="Lindquist E."/>
            <person name="Ling A."/>
            <person name="Lombard V."/>
            <person name="Lucas S."/>
            <person name="Lundell T."/>
            <person name="Martin R."/>
            <person name="McLaughlin D.J."/>
            <person name="Morgenstern I."/>
            <person name="Morin E."/>
            <person name="Murat C."/>
            <person name="Nagy L.G."/>
            <person name="Nolan M."/>
            <person name="Ohm R.A."/>
            <person name="Patyshakuliyeva A."/>
            <person name="Rokas A."/>
            <person name="Ruiz-Duenas F.J."/>
            <person name="Sabat G."/>
            <person name="Salamov A."/>
            <person name="Samejima M."/>
            <person name="Schmutz J."/>
            <person name="Slot J.C."/>
            <person name="St John F."/>
            <person name="Stenlid J."/>
            <person name="Sun H."/>
            <person name="Sun S."/>
            <person name="Syed K."/>
            <person name="Tsang A."/>
            <person name="Wiebenga A."/>
            <person name="Young D."/>
            <person name="Pisabarro A."/>
            <person name="Eastwood D.C."/>
            <person name="Martin F."/>
            <person name="Cullen D."/>
            <person name="Grigoriev I.V."/>
            <person name="Hibbett D.S."/>
        </authorList>
    </citation>
    <scope>NUCLEOTIDE SEQUENCE</scope>
    <source>
        <strain evidence="7">FP-58527</strain>
    </source>
</reference>
<proteinExistence type="inferred from homology"/>
<dbReference type="InterPro" id="IPR038765">
    <property type="entry name" value="Papain-like_cys_pep_sf"/>
</dbReference>
<gene>
    <name evidence="6" type="ORF">FOMPIDRAFT_1024350</name>
</gene>
<protein>
    <recommendedName>
        <fullName evidence="5">Ubiquitin-like protease family profile domain-containing protein</fullName>
    </recommendedName>
</protein>
<dbReference type="Pfam" id="PF02902">
    <property type="entry name" value="Peptidase_C48"/>
    <property type="match status" value="1"/>
</dbReference>
<keyword evidence="7" id="KW-1185">Reference proteome</keyword>
<keyword evidence="3" id="KW-0378">Hydrolase</keyword>
<dbReference type="GO" id="GO:0080090">
    <property type="term" value="P:regulation of primary metabolic process"/>
    <property type="evidence" value="ECO:0007669"/>
    <property type="project" value="UniProtKB-ARBA"/>
</dbReference>
<dbReference type="OrthoDB" id="1939479at2759"/>
<evidence type="ECO:0000313" key="6">
    <source>
        <dbReference type="EMBL" id="EPS99129.1"/>
    </source>
</evidence>
<dbReference type="EMBL" id="KE504159">
    <property type="protein sequence ID" value="EPS99129.1"/>
    <property type="molecule type" value="Genomic_DNA"/>
</dbReference>
<dbReference type="SUPFAM" id="SSF54001">
    <property type="entry name" value="Cysteine proteinases"/>
    <property type="match status" value="1"/>
</dbReference>
<dbReference type="InParanoid" id="S8FLF0"/>
<evidence type="ECO:0000313" key="7">
    <source>
        <dbReference type="Proteomes" id="UP000015241"/>
    </source>
</evidence>
<dbReference type="eggNOG" id="KOG0778">
    <property type="taxonomic scope" value="Eukaryota"/>
</dbReference>
<dbReference type="PROSITE" id="PS50600">
    <property type="entry name" value="ULP_PROTEASE"/>
    <property type="match status" value="1"/>
</dbReference>
<evidence type="ECO:0000256" key="4">
    <source>
        <dbReference type="ARBA" id="ARBA00022807"/>
    </source>
</evidence>
<evidence type="ECO:0000256" key="3">
    <source>
        <dbReference type="ARBA" id="ARBA00022801"/>
    </source>
</evidence>
<evidence type="ECO:0000259" key="5">
    <source>
        <dbReference type="PROSITE" id="PS50600"/>
    </source>
</evidence>
<keyword evidence="4" id="KW-0788">Thiol protease</keyword>
<keyword evidence="2" id="KW-0645">Protease</keyword>
<comment type="similarity">
    <text evidence="1">Belongs to the peptidase C48 family.</text>
</comment>
<dbReference type="GO" id="GO:0060255">
    <property type="term" value="P:regulation of macromolecule metabolic process"/>
    <property type="evidence" value="ECO:0007669"/>
    <property type="project" value="UniProtKB-ARBA"/>
</dbReference>
<feature type="domain" description="Ubiquitin-like protease family profile" evidence="5">
    <location>
        <begin position="139"/>
        <end position="314"/>
    </location>
</feature>
<organism evidence="6 7">
    <name type="scientific">Fomitopsis schrenkii</name>
    <name type="common">Brown rot fungus</name>
    <dbReference type="NCBI Taxonomy" id="2126942"/>
    <lineage>
        <taxon>Eukaryota</taxon>
        <taxon>Fungi</taxon>
        <taxon>Dikarya</taxon>
        <taxon>Basidiomycota</taxon>
        <taxon>Agaricomycotina</taxon>
        <taxon>Agaricomycetes</taxon>
        <taxon>Polyporales</taxon>
        <taxon>Fomitopsis</taxon>
    </lineage>
</organism>
<dbReference type="GO" id="GO:0006508">
    <property type="term" value="P:proteolysis"/>
    <property type="evidence" value="ECO:0007669"/>
    <property type="project" value="UniProtKB-KW"/>
</dbReference>
<dbReference type="InterPro" id="IPR003653">
    <property type="entry name" value="Peptidase_C48_C"/>
</dbReference>
<dbReference type="GO" id="GO:0016926">
    <property type="term" value="P:protein desumoylation"/>
    <property type="evidence" value="ECO:0007669"/>
    <property type="project" value="TreeGrafter"/>
</dbReference>
<evidence type="ECO:0000256" key="1">
    <source>
        <dbReference type="ARBA" id="ARBA00005234"/>
    </source>
</evidence>
<dbReference type="GO" id="GO:0016929">
    <property type="term" value="F:deSUMOylase activity"/>
    <property type="evidence" value="ECO:0007669"/>
    <property type="project" value="TreeGrafter"/>
</dbReference>
<dbReference type="STRING" id="743788.S8FLF0"/>
<dbReference type="HOGENOM" id="CLU_024324_5_0_1"/>
<dbReference type="AlphaFoldDB" id="S8FLF0"/>
<dbReference type="FunFam" id="3.40.395.10:FF:000001">
    <property type="entry name" value="Sentrin-specific protease 1"/>
    <property type="match status" value="1"/>
</dbReference>
<dbReference type="Gene3D" id="3.40.395.10">
    <property type="entry name" value="Adenoviral Proteinase, Chain A"/>
    <property type="match status" value="1"/>
</dbReference>
<dbReference type="Proteomes" id="UP000015241">
    <property type="component" value="Unassembled WGS sequence"/>
</dbReference>
<accession>S8FLF0</accession>
<name>S8FLF0_FOMSC</name>
<sequence>MEKALFERKRQGGFTGDYASFKGYLRYKARLEKLQSPLAALSPSASLTDLRRSIDEEPLTKDFLQRAWDKVDASLKSPPPAKLDAPTLEKILATQRERDEDIDRRLRAPRLPTSLPPEDDAMVDDLLSKRGVVSKCGALQIDHKDIARLTPNTWLNDEIVNFYGQLIMNRAEAIKRKAGTNGKKKPLEIYYFNTFFWQKISKQSYEDSRLDRWTKKFDIFAKDIVLIPINHNNTHWTAATINFRRKRIESYDSMGMPRRAVFERLKYWLDKEHRKKKGAPFDFTGWEDYVLKDTPQQENGYDCGVFTCQFLETLSRGEERFSFTQTNIPYLRRRMIWEIGNAMLRDDP</sequence>
<dbReference type="PANTHER" id="PTHR12606">
    <property type="entry name" value="SENTRIN/SUMO-SPECIFIC PROTEASE"/>
    <property type="match status" value="1"/>
</dbReference>
<dbReference type="GO" id="GO:0005634">
    <property type="term" value="C:nucleus"/>
    <property type="evidence" value="ECO:0007669"/>
    <property type="project" value="TreeGrafter"/>
</dbReference>